<dbReference type="InterPro" id="IPR011990">
    <property type="entry name" value="TPR-like_helical_dom_sf"/>
</dbReference>
<protein>
    <recommendedName>
        <fullName evidence="5">Pentatricopeptide repeat-containing protein</fullName>
    </recommendedName>
</protein>
<feature type="repeat" description="PPR" evidence="2">
    <location>
        <begin position="482"/>
        <end position="512"/>
    </location>
</feature>
<keyword evidence="4" id="KW-1185">Reference proteome</keyword>
<feature type="repeat" description="PPR" evidence="2">
    <location>
        <begin position="109"/>
        <end position="143"/>
    </location>
</feature>
<dbReference type="Proteomes" id="UP001497512">
    <property type="component" value="Chromosome 19"/>
</dbReference>
<feature type="repeat" description="PPR" evidence="2">
    <location>
        <begin position="311"/>
        <end position="345"/>
    </location>
</feature>
<dbReference type="PANTHER" id="PTHR24015">
    <property type="entry name" value="OS07G0578800 PROTEIN-RELATED"/>
    <property type="match status" value="1"/>
</dbReference>
<dbReference type="Pfam" id="PF01535">
    <property type="entry name" value="PPR"/>
    <property type="match status" value="3"/>
</dbReference>
<feature type="repeat" description="PPR" evidence="2">
    <location>
        <begin position="614"/>
        <end position="648"/>
    </location>
</feature>
<dbReference type="PROSITE" id="PS51375">
    <property type="entry name" value="PPR"/>
    <property type="match status" value="10"/>
</dbReference>
<accession>A0ABP0U5U9</accession>
<evidence type="ECO:0000313" key="3">
    <source>
        <dbReference type="EMBL" id="CAK9213287.1"/>
    </source>
</evidence>
<dbReference type="InterPro" id="IPR046960">
    <property type="entry name" value="PPR_At4g14850-like_plant"/>
</dbReference>
<keyword evidence="1" id="KW-0677">Repeat</keyword>
<evidence type="ECO:0000256" key="2">
    <source>
        <dbReference type="PROSITE-ProRule" id="PRU00708"/>
    </source>
</evidence>
<feature type="repeat" description="PPR" evidence="2">
    <location>
        <begin position="684"/>
        <end position="718"/>
    </location>
</feature>
<feature type="repeat" description="PPR" evidence="2">
    <location>
        <begin position="513"/>
        <end position="547"/>
    </location>
</feature>
<proteinExistence type="predicted"/>
<evidence type="ECO:0008006" key="5">
    <source>
        <dbReference type="Google" id="ProtNLM"/>
    </source>
</evidence>
<dbReference type="EMBL" id="OZ019911">
    <property type="protein sequence ID" value="CAK9213287.1"/>
    <property type="molecule type" value="Genomic_DNA"/>
</dbReference>
<organism evidence="3 4">
    <name type="scientific">Sphagnum troendelagicum</name>
    <dbReference type="NCBI Taxonomy" id="128251"/>
    <lineage>
        <taxon>Eukaryota</taxon>
        <taxon>Viridiplantae</taxon>
        <taxon>Streptophyta</taxon>
        <taxon>Embryophyta</taxon>
        <taxon>Bryophyta</taxon>
        <taxon>Sphagnophytina</taxon>
        <taxon>Sphagnopsida</taxon>
        <taxon>Sphagnales</taxon>
        <taxon>Sphagnaceae</taxon>
        <taxon>Sphagnum</taxon>
    </lineage>
</organism>
<dbReference type="Pfam" id="PF13041">
    <property type="entry name" value="PPR_2"/>
    <property type="match status" value="7"/>
</dbReference>
<feature type="repeat" description="PPR" evidence="2">
    <location>
        <begin position="179"/>
        <end position="209"/>
    </location>
</feature>
<reference evidence="3" key="1">
    <citation type="submission" date="2024-02" db="EMBL/GenBank/DDBJ databases">
        <authorList>
            <consortium name="ELIXIR-Norway"/>
            <consortium name="Elixir Norway"/>
        </authorList>
    </citation>
    <scope>NUCLEOTIDE SEQUENCE</scope>
</reference>
<feature type="repeat" description="PPR" evidence="2">
    <location>
        <begin position="412"/>
        <end position="446"/>
    </location>
</feature>
<feature type="repeat" description="PPR" evidence="2">
    <location>
        <begin position="280"/>
        <end position="310"/>
    </location>
</feature>
<dbReference type="Gene3D" id="1.25.40.10">
    <property type="entry name" value="Tetratricopeptide repeat domain"/>
    <property type="match status" value="6"/>
</dbReference>
<evidence type="ECO:0000256" key="1">
    <source>
        <dbReference type="ARBA" id="ARBA00022737"/>
    </source>
</evidence>
<feature type="repeat" description="PPR" evidence="2">
    <location>
        <begin position="210"/>
        <end position="244"/>
    </location>
</feature>
<evidence type="ECO:0000313" key="4">
    <source>
        <dbReference type="Proteomes" id="UP001497512"/>
    </source>
</evidence>
<dbReference type="InterPro" id="IPR002885">
    <property type="entry name" value="PPR_rpt"/>
</dbReference>
<dbReference type="NCBIfam" id="TIGR00756">
    <property type="entry name" value="PPR"/>
    <property type="match status" value="11"/>
</dbReference>
<dbReference type="PANTHER" id="PTHR24015:SF548">
    <property type="entry name" value="OS08G0340900 PROTEIN"/>
    <property type="match status" value="1"/>
</dbReference>
<sequence length="870" mass="97639">MALRKQISLDAPWWCFFAPLLLRCDHCHRTLASSSSGNLQRLGQKEKLWREFFSDPSQWWDNRSEKVNAKYPDFKHKMTQKALWLDDRQTPPWVEAELAVMAPGTIQLTVFSWNRRLARYVKLGQYEKAMELFHQMQQEGISPNKFTFVPVLNTCAKLQLLEEGRLVHQQIIQSRCEFDVFVGSSLVDMYTKCGSMEEAQRVFHSMPSRDVVSWTAMILGHVKCGEGQKALELFQQMQQEGVEPNSVTFLGVLNACATVVALDEGRHVHELIIRSNLESDLFVANSLINMYTKCESMDDAWRVFKKMQTRDVISWTAMILGHVKCGEGKKALEVFQQMRQEGVDPDPITFVGVLNACASIAALEEGRGIEELIIQCGCESRVFVSCSLVDLYIKCGSMEDAWRVFNKMHIRNVVSWTAMILGHVKGGQGQEALKLFQQMQQEGVEPNAVTFVGVLNACASVVALEEGRCVERQIIQSGCESNVFVCNSLIDMYGKCGSMGDAWRVFKKMPTHSVVSWTAMILGLVKCGEWQEALELFRQMQQQGVEPDPITFVGVLSACASVRKLQEGRHIEEQIIKYGHDSSVVVGSSLVDMYTRCGSMVDAWRVFHKMSTHDVVSWTAMILGHVKCDQPQKALELFEQMQQEGVKPNPVTFVGVLNACTSVVALEEGRRVHEQVIQSSCESNVFVVSSLIDMYAKCGSMEDAWRVFNKMHSHNLVSWTAMLRGLAMHGHGKEALVHFERMCQEGVDLDDITFVCLLSACSHAGLVDEGLCFFDSMGLVYNVSATLEHYACMVDLLGRAGHLREAEDFINIMCCEPSPSVWKTLLNACRIHGYVEMGERIAKQVLKLDPANAAGYVPLPNIHAAATNGN</sequence>
<name>A0ABP0U5U9_9BRYO</name>
<gene>
    <name evidence="3" type="ORF">CSSPTR1EN2_LOCUS11661</name>
</gene>